<name>M0JYY2_9EURY</name>
<organism evidence="1 2">
    <name type="scientific">Haloarcula amylolytica JCM 13557</name>
    <dbReference type="NCBI Taxonomy" id="1227452"/>
    <lineage>
        <taxon>Archaea</taxon>
        <taxon>Methanobacteriati</taxon>
        <taxon>Methanobacteriota</taxon>
        <taxon>Stenosarchaea group</taxon>
        <taxon>Halobacteria</taxon>
        <taxon>Halobacteriales</taxon>
        <taxon>Haloarculaceae</taxon>
        <taxon>Haloarcula</taxon>
    </lineage>
</organism>
<gene>
    <name evidence="1" type="ORF">C442_20256</name>
</gene>
<dbReference type="PATRIC" id="fig|1227452.3.peg.4003"/>
<accession>M0JYY2</accession>
<keyword evidence="2" id="KW-1185">Reference proteome</keyword>
<evidence type="ECO:0000313" key="1">
    <source>
        <dbReference type="EMBL" id="EMA14191.1"/>
    </source>
</evidence>
<dbReference type="InterPro" id="IPR058264">
    <property type="entry name" value="DUF7958"/>
</dbReference>
<protein>
    <submittedName>
        <fullName evidence="1">Uncharacterized protein</fullName>
    </submittedName>
</protein>
<dbReference type="AlphaFoldDB" id="M0JYY2"/>
<dbReference type="Pfam" id="PF25858">
    <property type="entry name" value="DUF7958"/>
    <property type="match status" value="2"/>
</dbReference>
<evidence type="ECO:0000313" key="2">
    <source>
        <dbReference type="Proteomes" id="UP000011623"/>
    </source>
</evidence>
<proteinExistence type="predicted"/>
<comment type="caution">
    <text evidence="1">The sequence shown here is derived from an EMBL/GenBank/DDBJ whole genome shotgun (WGS) entry which is preliminary data.</text>
</comment>
<dbReference type="Proteomes" id="UP000011623">
    <property type="component" value="Unassembled WGS sequence"/>
</dbReference>
<dbReference type="EMBL" id="AOLW01000065">
    <property type="protein sequence ID" value="EMA14191.1"/>
    <property type="molecule type" value="Genomic_DNA"/>
</dbReference>
<sequence>MNMDTNIIGHDEEDCGVEVFDERGNRHAVTMSWDGQVWEHGTGDYPHKREDRTEEEQRIMSQVEERAKYAAQQEFPEEDILEPMWDPEHIKRGIEALKAYQLDDFHREFRDYYKALQNPAKYASDPRESVVVESARIYKAFTITPDNRIDEIDDVALSYECQDGSDGSAGRVREMDDSLIVCAMPALDIGADFDYEDEFHKLVLTHLVAQIRDIYLHMGEEPPDEYKVQGVGKLNIHGDGIGET</sequence>
<reference evidence="1 2" key="1">
    <citation type="journal article" date="2014" name="PLoS Genet.">
        <title>Phylogenetically driven sequencing of extremely halophilic archaea reveals strategies for static and dynamic osmo-response.</title>
        <authorList>
            <person name="Becker E.A."/>
            <person name="Seitzer P.M."/>
            <person name="Tritt A."/>
            <person name="Larsen D."/>
            <person name="Krusor M."/>
            <person name="Yao A.I."/>
            <person name="Wu D."/>
            <person name="Madern D."/>
            <person name="Eisen J.A."/>
            <person name="Darling A.E."/>
            <person name="Facciotti M.T."/>
        </authorList>
    </citation>
    <scope>NUCLEOTIDE SEQUENCE [LARGE SCALE GENOMIC DNA]</scope>
    <source>
        <strain evidence="1 2">JCM 13557</strain>
    </source>
</reference>